<dbReference type="Gene3D" id="3.10.20.90">
    <property type="entry name" value="Phosphatidylinositol 3-kinase Catalytic Subunit, Chain A, domain 1"/>
    <property type="match status" value="1"/>
</dbReference>
<dbReference type="SMART" id="SM00184">
    <property type="entry name" value="RING"/>
    <property type="match status" value="1"/>
</dbReference>
<dbReference type="InterPro" id="IPR001841">
    <property type="entry name" value="Znf_RING"/>
</dbReference>
<dbReference type="Gene3D" id="2.30.30.30">
    <property type="match status" value="1"/>
</dbReference>
<feature type="domain" description="YDG" evidence="19">
    <location>
        <begin position="893"/>
        <end position="1057"/>
    </location>
</feature>
<dbReference type="WBParaSite" id="maker-uti_cns_0005167-snap-gene-0.9-mRNA-1">
    <property type="protein sequence ID" value="maker-uti_cns_0005167-snap-gene-0.9-mRNA-1"/>
    <property type="gene ID" value="maker-uti_cns_0005167-snap-gene-0.9"/>
</dbReference>
<keyword evidence="16" id="KW-1133">Transmembrane helix</keyword>
<feature type="region of interest" description="Disordered" evidence="15">
    <location>
        <begin position="645"/>
        <end position="668"/>
    </location>
</feature>
<keyword evidence="8" id="KW-0238">DNA-binding</keyword>
<dbReference type="SUPFAM" id="SSF47928">
    <property type="entry name" value="N-terminal domain of the delta subunit of the F1F0-ATP synthase"/>
    <property type="match status" value="1"/>
</dbReference>
<keyword evidence="4 13" id="KW-0863">Zinc-finger</keyword>
<evidence type="ECO:0000256" key="11">
    <source>
        <dbReference type="ARBA" id="ARBA00023310"/>
    </source>
</evidence>
<dbReference type="CDD" id="cd20388">
    <property type="entry name" value="Tudor_UHRF_rpt2"/>
    <property type="match status" value="1"/>
</dbReference>
<organism evidence="20 21">
    <name type="scientific">Macrostomum lignano</name>
    <dbReference type="NCBI Taxonomy" id="282301"/>
    <lineage>
        <taxon>Eukaryota</taxon>
        <taxon>Metazoa</taxon>
        <taxon>Spiralia</taxon>
        <taxon>Lophotrochozoa</taxon>
        <taxon>Platyhelminthes</taxon>
        <taxon>Rhabditophora</taxon>
        <taxon>Macrostomorpha</taxon>
        <taxon>Macrostomida</taxon>
        <taxon>Macrostomidae</taxon>
        <taxon>Macrostomum</taxon>
    </lineage>
</organism>
<sequence length="2684" mass="286059">VDQLRLGAAAAAASAAAFGFRRRFGASAAGILMSAAIGATLTVIYAEVGRVQLVLVHQLLAVQEVGIIKHVIVVETFAQSVDQVVLAGVVRRRERQLSAGVSGAALRLSHGCNATPRNTKPAPGFWQSSIHLGSCIRSKPNSNSDSACAPRRINVPHCWNLEGPIADVRYGKLSCRDVPGSNRSADCHPLAATLHAELGGASRELVAALVTEVRHPTVATAAATAGCRWRPAVAGAAVRWGAAAASTTAAAIAVARWPGGCGAGTAVARSASGATAAASAVPGRAARAAAACVAGVAAALRRQLPGVHRGTAARYSPAAGARRSSGGHFRLGWLVLRPDGHLLVGVTCVVLVGLGCHTAAASCCAASAATCCTASAAASRPADSGIFLPTERDVPIGGFLVEPAAAVVAEDQRRVDGGRRRRRQGAAGLGRVLVLLGGPDVPDEVLVSLAPVVLPFGRGLRVVLRKFQSEVFGSLRTPCIKSSTLQFYLNFGRIARGRLVDFDDLGDRHVRAGGPLLAGLEHAALFLSRFLADWRVLHQHVGTEGPAAVLLLARRLSCRAQSATVQEFVVVWQRSHSMQLRDISKRTSVKELRRLIAAARPDAAVDRQRLFFRGKLLVDEHTLFEYGVQINDVIQLMLAAQQPVAGGDSENSDEARDAEPADSSEEFKHNEDCLAGSLYEPGDRVDVRDPTMGCWFEARVAAIRKRIDTDVDEVSRAPAGALADWEAAGADDGCVYQVVFEDDAELKIAVFTRNLRPRASQRVTLGQLTEGQTVLCNHNYDNPAAVGYWYDATVESVGRAEARATVYVGPQLVPVAERRLRPQDTVYAVLRPSAAEVAADGPKAWRSNLTDVLLASSTSSNKELRPTARDWGKGFACSGRTKTCTLVPTNHFGPVPSVEVGQSWMFRLQVSEAGVHRPPVSGIAGRDAEGAYSIVLSGGYEDDVDNGDEFLYTGSGGRDLSGNRRTAAQSCDQELTRMNRALARNVAAPINELDGADAGARWREGKPVRVVRNYKAAKHSKFAPTVGNRYDGIYKVVKYWPHVGKSGFRVWRYLMRRDDPVPAPWTPEGRKRDGQEENSAPSAAPSAASAAAAAGSAEKKRRGRKRKAAAEDEAAAASSEQQQKKPRYSPDSELTAAIEADQVNSSRWREALDSGADGIREFRSAVERIFTCVVCCDLVGLRPATTPCGHNACLDCLQRSLDAGLAACPVCRAGLAQDQLAVNHRLAKALSLVQCSIMSSSAMFSILRRQFSTSGALRQLVVPPTQVFGLEGRYATALYSAAVKSKKLEQVDQDLGKVSQLLKSDPRLGEFLNNPLYNKVAKSAAFAKLLTGLKVSDLTLNLFNVLGLNGRLGRSGQVLASFAIIMSAHKGEVPTEVVTARPLDSKETQELQSVLNSFAKSGQKLQVSFRVDPSIVGGMTVAIGDKFVDMSTASKIRLYHNLLKQSDSSSVAATRTVTSFTFSSHILDDTPSSLAPSLLHSTFSDIHCCVWPHTKLLLLASASSLITQAALSFEPTPSMSFLLKELGGSGIGECGTAAGLRALCSSESIDEVAHCGVLEERALASVRVELGHLQAGRGAVVEALDDASRNLGSPHCQILRQELRAAQAVPGARQALAVDQLGQADRCKQNGDWSSDEAGCHAGCSAVLRIRELEMRQAAEILHPSGLWKLNAIGRLPLPNESVVTVAAESAAAITAVKQSWLAFLNPFSHRSSRGISRWNFLPPSNTSSGTKVILFLLAWLKARAPHDFFAFFFCCRSSSAEEDSLLPDLDFASSVAFRRPASMSRKSPRDSELSTRCLPASERPASRDSSERCCALTALNSCTTPRQAIRSSWRSASRSFGADSGLRRPAHSQRRLSAVSFRRRRPRSTLESSAASSVSAAALAAAGENRWRSVSALARMGQAGARVCSSRPRMTLASPAVPLASADLRLPRAFDWPAAGFCRSEEASLSLAMSSTSSALSSSSRSCSIVTRTAACGCFEAADSLAEAAARIAGLPAARLAAWSLRAPLLSGQLGQVVVAHLLAHDGAEHEGGHEAGVPGCASHLLAEPVGPHAASQGGAGAGEHEGAAGGVVQLHVSGPDSAQLQPGAHAANALQQQVDVAQGADPRVPAGQPPVKEAPRAAQFSKACAVVWRSRLPANKDDWRLKDSTPWNSSRPKATDMRVGCQLNRLLPGWAMYTRKPTSRMHRKCDTMAAGSVSEFEFRPDFSRAIGSEQHRRGRPVVVGVSGGGHLQGGWRCRPRLVDLAAFAQAGEAVAVWRHYHVSVLLAAGVQVPLHSGLSQLLGGGKQAGQRQAAAAAGLREQRPGVGEQRLHETAVEMRRFTNLPCGVLPVKTLTIWFLVNSNSAMREVTEGHETASRRTPSRPQAYSMCIHCSIWVVRPPHTSTVIMTRMRVVEKMIFLASDEVFRMARANAMAPRRPEKASTCIRVSPMAQPLRLRPILARLHRGQVVIGVVRLADAAEQHGHNAGALHRLGRQEGAVAHQHEQAGLQQRVLADLGNGNPTVGSEMTLLFPKRSPETHLRELGDEGGEAAQQAADADGAKKHPGEAADGLQHGDGGGLSGRRGRTVGLDRLGQHYGNGVVKDAFAEYESVEIGLDAEVAEYCQDDADGKEAVFKKFSPGSVADMKAPNRRHSLRLTIEASLALARLMPNVTPLRDFNGDLGEQTDMLTRTFSGGSLLDCS</sequence>
<reference evidence="21" key="1">
    <citation type="submission" date="2016-11" db="UniProtKB">
        <authorList>
            <consortium name="WormBaseParasite"/>
        </authorList>
    </citation>
    <scope>IDENTIFICATION</scope>
</reference>
<keyword evidence="10 14" id="KW-0539">Nucleus</keyword>
<feature type="domain" description="Ubiquitin-like" evidence="17">
    <location>
        <begin position="582"/>
        <end position="638"/>
    </location>
</feature>
<keyword evidence="4 13" id="KW-0479">Metal-binding</keyword>
<dbReference type="GO" id="GO:0044027">
    <property type="term" value="P:negative regulation of gene expression via chromosomal CpG island methylation"/>
    <property type="evidence" value="ECO:0007669"/>
    <property type="project" value="TreeGrafter"/>
</dbReference>
<feature type="compositionally biased region" description="Basic and acidic residues" evidence="15">
    <location>
        <begin position="653"/>
        <end position="668"/>
    </location>
</feature>
<dbReference type="PRINTS" id="PR00125">
    <property type="entry name" value="ATPASEDELTA"/>
</dbReference>
<keyword evidence="16" id="KW-0812">Transmembrane</keyword>
<feature type="region of interest" description="Disordered" evidence="15">
    <location>
        <begin position="1061"/>
        <end position="1131"/>
    </location>
</feature>
<dbReference type="NCBIfam" id="TIGR01145">
    <property type="entry name" value="ATP_synt_delta"/>
    <property type="match status" value="1"/>
</dbReference>
<feature type="region of interest" description="Disordered" evidence="15">
    <location>
        <begin position="1840"/>
        <end position="1864"/>
    </location>
</feature>
<feature type="domain" description="RING-type" evidence="18">
    <location>
        <begin position="1172"/>
        <end position="1212"/>
    </location>
</feature>
<keyword evidence="9 16" id="KW-0472">Membrane</keyword>
<evidence type="ECO:0000256" key="15">
    <source>
        <dbReference type="SAM" id="MobiDB-lite"/>
    </source>
</evidence>
<evidence type="ECO:0000256" key="2">
    <source>
        <dbReference type="ARBA" id="ARBA00007046"/>
    </source>
</evidence>
<dbReference type="Proteomes" id="UP000095280">
    <property type="component" value="Unplaced"/>
</dbReference>
<dbReference type="Pfam" id="PF00240">
    <property type="entry name" value="ubiquitin"/>
    <property type="match status" value="1"/>
</dbReference>
<evidence type="ECO:0000256" key="4">
    <source>
        <dbReference type="ARBA" id="ARBA00022771"/>
    </source>
</evidence>
<evidence type="ECO:0000256" key="1">
    <source>
        <dbReference type="ARBA" id="ARBA00004370"/>
    </source>
</evidence>
<name>A0A1I8H9R3_9PLAT</name>
<evidence type="ECO:0000259" key="18">
    <source>
        <dbReference type="PROSITE" id="PS50089"/>
    </source>
</evidence>
<dbReference type="PANTHER" id="PTHR14140:SF45">
    <property type="entry name" value="RING-TYPE E3 UBIQUITIN TRANSFERASE"/>
    <property type="match status" value="1"/>
</dbReference>
<dbReference type="GO" id="GO:0005634">
    <property type="term" value="C:nucleus"/>
    <property type="evidence" value="ECO:0007669"/>
    <property type="project" value="UniProtKB-SubCell"/>
</dbReference>
<evidence type="ECO:0000256" key="3">
    <source>
        <dbReference type="ARBA" id="ARBA00022448"/>
    </source>
</evidence>
<dbReference type="Gene3D" id="1.10.520.20">
    <property type="entry name" value="N-terminal domain of the delta subunit of the F1F0-ATP synthase"/>
    <property type="match status" value="1"/>
</dbReference>
<dbReference type="CDD" id="cd20387">
    <property type="entry name" value="Tudor_UHRF_rpt1"/>
    <property type="match status" value="1"/>
</dbReference>
<dbReference type="GO" id="GO:0061630">
    <property type="term" value="F:ubiquitin protein ligase activity"/>
    <property type="evidence" value="ECO:0007669"/>
    <property type="project" value="TreeGrafter"/>
</dbReference>
<dbReference type="InterPro" id="IPR014722">
    <property type="entry name" value="Rib_uL2_dom2"/>
</dbReference>
<dbReference type="InterPro" id="IPR045134">
    <property type="entry name" value="UHRF1/2-like"/>
</dbReference>
<evidence type="ECO:0000313" key="21">
    <source>
        <dbReference type="WBParaSite" id="maker-uti_cns_0005167-snap-gene-0.9-mRNA-1"/>
    </source>
</evidence>
<accession>A0A1I8H9R3</accession>
<dbReference type="SUPFAM" id="SSF57850">
    <property type="entry name" value="RING/U-box"/>
    <property type="match status" value="1"/>
</dbReference>
<evidence type="ECO:0000256" key="8">
    <source>
        <dbReference type="ARBA" id="ARBA00023125"/>
    </source>
</evidence>
<evidence type="ECO:0000256" key="9">
    <source>
        <dbReference type="ARBA" id="ARBA00023136"/>
    </source>
</evidence>
<comment type="similarity">
    <text evidence="2">Belongs to the ATPase delta chain family.</text>
</comment>
<dbReference type="GO" id="GO:0016567">
    <property type="term" value="P:protein ubiquitination"/>
    <property type="evidence" value="ECO:0007669"/>
    <property type="project" value="TreeGrafter"/>
</dbReference>
<keyword evidence="6" id="KW-0862">Zinc</keyword>
<dbReference type="InterPro" id="IPR013083">
    <property type="entry name" value="Znf_RING/FYVE/PHD"/>
</dbReference>
<keyword evidence="7" id="KW-0406">Ion transport</keyword>
<feature type="region of interest" description="Disordered" evidence="15">
    <location>
        <begin position="2522"/>
        <end position="2569"/>
    </location>
</feature>
<dbReference type="Pfam" id="PF12148">
    <property type="entry name" value="TTD"/>
    <property type="match status" value="1"/>
</dbReference>
<dbReference type="SUPFAM" id="SSF54236">
    <property type="entry name" value="Ubiquitin-like"/>
    <property type="match status" value="1"/>
</dbReference>
<keyword evidence="5" id="KW-0375">Hydrogen ion transport</keyword>
<evidence type="ECO:0000256" key="12">
    <source>
        <dbReference type="ARBA" id="ARBA00033369"/>
    </source>
</evidence>
<evidence type="ECO:0000256" key="16">
    <source>
        <dbReference type="SAM" id="Phobius"/>
    </source>
</evidence>
<dbReference type="PROSITE" id="PS50089">
    <property type="entry name" value="ZF_RING_2"/>
    <property type="match status" value="1"/>
</dbReference>
<dbReference type="InterPro" id="IPR029071">
    <property type="entry name" value="Ubiquitin-like_domsf"/>
</dbReference>
<feature type="transmembrane region" description="Helical" evidence="16">
    <location>
        <begin position="24"/>
        <end position="46"/>
    </location>
</feature>
<evidence type="ECO:0000256" key="7">
    <source>
        <dbReference type="ARBA" id="ARBA00023065"/>
    </source>
</evidence>
<keyword evidence="11" id="KW-0066">ATP synthesis</keyword>
<dbReference type="PROSITE" id="PS50053">
    <property type="entry name" value="UBIQUITIN_2"/>
    <property type="match status" value="1"/>
</dbReference>
<dbReference type="GO" id="GO:0003677">
    <property type="term" value="F:DNA binding"/>
    <property type="evidence" value="ECO:0007669"/>
    <property type="project" value="UniProtKB-KW"/>
</dbReference>
<evidence type="ECO:0000256" key="5">
    <source>
        <dbReference type="ARBA" id="ARBA00022781"/>
    </source>
</evidence>
<dbReference type="InterPro" id="IPR026015">
    <property type="entry name" value="ATP_synth_OSCP/delta_N_sf"/>
</dbReference>
<dbReference type="InterPro" id="IPR036987">
    <property type="entry name" value="SRA-YDG_sf"/>
</dbReference>
<dbReference type="InterPro" id="IPR000626">
    <property type="entry name" value="Ubiquitin-like_dom"/>
</dbReference>
<dbReference type="InterPro" id="IPR003105">
    <property type="entry name" value="SRA_YDG"/>
</dbReference>
<dbReference type="InterPro" id="IPR000711">
    <property type="entry name" value="ATPase_OSCP/dsu"/>
</dbReference>
<evidence type="ECO:0000259" key="19">
    <source>
        <dbReference type="PROSITE" id="PS51015"/>
    </source>
</evidence>
<comment type="subcellular location">
    <subcellularLocation>
        <location evidence="1">Membrane</location>
    </subcellularLocation>
    <subcellularLocation>
        <location evidence="14">Nucleus</location>
    </subcellularLocation>
</comment>
<keyword evidence="20" id="KW-1185">Reference proteome</keyword>
<evidence type="ECO:0000256" key="13">
    <source>
        <dbReference type="PROSITE-ProRule" id="PRU00175"/>
    </source>
</evidence>
<dbReference type="GO" id="GO:0016020">
    <property type="term" value="C:membrane"/>
    <property type="evidence" value="ECO:0007669"/>
    <property type="project" value="UniProtKB-SubCell"/>
</dbReference>
<evidence type="ECO:0000313" key="20">
    <source>
        <dbReference type="Proteomes" id="UP000095280"/>
    </source>
</evidence>
<dbReference type="Gene3D" id="2.30.30.140">
    <property type="match status" value="1"/>
</dbReference>
<dbReference type="InterPro" id="IPR021991">
    <property type="entry name" value="TTD_dom"/>
</dbReference>
<dbReference type="PANTHER" id="PTHR14140">
    <property type="entry name" value="E3 UBIQUITIN-PROTEIN LIGASE UHRF-RELATED"/>
    <property type="match status" value="1"/>
</dbReference>
<protein>
    <recommendedName>
        <fullName evidence="12">Oligomycin sensitivity conferral protein</fullName>
    </recommendedName>
</protein>
<dbReference type="Pfam" id="PF02182">
    <property type="entry name" value="SAD_SRA"/>
    <property type="match status" value="1"/>
</dbReference>
<dbReference type="SMART" id="SM00213">
    <property type="entry name" value="UBQ"/>
    <property type="match status" value="1"/>
</dbReference>
<evidence type="ECO:0000256" key="10">
    <source>
        <dbReference type="ARBA" id="ARBA00023242"/>
    </source>
</evidence>
<dbReference type="Pfam" id="PF00213">
    <property type="entry name" value="OSCP"/>
    <property type="match status" value="1"/>
</dbReference>
<evidence type="ECO:0000256" key="14">
    <source>
        <dbReference type="PROSITE-ProRule" id="PRU00358"/>
    </source>
</evidence>
<feature type="compositionally biased region" description="Low complexity" evidence="15">
    <location>
        <begin position="1079"/>
        <end position="1096"/>
    </location>
</feature>
<dbReference type="PROSITE" id="PS51015">
    <property type="entry name" value="YDG"/>
    <property type="match status" value="1"/>
</dbReference>
<evidence type="ECO:0000256" key="6">
    <source>
        <dbReference type="ARBA" id="ARBA00022833"/>
    </source>
</evidence>
<dbReference type="GO" id="GO:0046933">
    <property type="term" value="F:proton-transporting ATP synthase activity, rotational mechanism"/>
    <property type="evidence" value="ECO:0007669"/>
    <property type="project" value="InterPro"/>
</dbReference>
<dbReference type="Gene3D" id="3.30.40.10">
    <property type="entry name" value="Zinc/RING finger domain, C3HC4 (zinc finger)"/>
    <property type="match status" value="1"/>
</dbReference>
<dbReference type="HAMAP" id="MF_01416">
    <property type="entry name" value="ATP_synth_delta_bact"/>
    <property type="match status" value="1"/>
</dbReference>
<dbReference type="GO" id="GO:0008270">
    <property type="term" value="F:zinc ion binding"/>
    <property type="evidence" value="ECO:0007669"/>
    <property type="project" value="UniProtKB-KW"/>
</dbReference>
<keyword evidence="3" id="KW-0813">Transport</keyword>
<evidence type="ECO:0000259" key="17">
    <source>
        <dbReference type="PROSITE" id="PS50053"/>
    </source>
</evidence>
<dbReference type="SUPFAM" id="SSF88697">
    <property type="entry name" value="PUA domain-like"/>
    <property type="match status" value="1"/>
</dbReference>
<dbReference type="InterPro" id="IPR015947">
    <property type="entry name" value="PUA-like_sf"/>
</dbReference>
<proteinExistence type="inferred from homology"/>
<feature type="region of interest" description="Disordered" evidence="15">
    <location>
        <begin position="1784"/>
        <end position="1807"/>
    </location>
</feature>
<dbReference type="SMART" id="SM00466">
    <property type="entry name" value="SRA"/>
    <property type="match status" value="1"/>
</dbReference>
<dbReference type="Gene3D" id="2.30.280.10">
    <property type="entry name" value="SRA-YDG"/>
    <property type="match status" value="1"/>
</dbReference>